<sequence>MSTSKKLYAGKVRTEKSKGAFHHSEFPCRWGCFIYHGLGKAETRKNNLGDWISGSVPYRDFWNSNKYVDSIYFSTNGREFGSKRSH</sequence>
<name>A0AAD4SAR4_9MAGN</name>
<accession>A0AAD4SAR4</accession>
<proteinExistence type="predicted"/>
<organism evidence="1 2">
    <name type="scientific">Papaver atlanticum</name>
    <dbReference type="NCBI Taxonomy" id="357466"/>
    <lineage>
        <taxon>Eukaryota</taxon>
        <taxon>Viridiplantae</taxon>
        <taxon>Streptophyta</taxon>
        <taxon>Embryophyta</taxon>
        <taxon>Tracheophyta</taxon>
        <taxon>Spermatophyta</taxon>
        <taxon>Magnoliopsida</taxon>
        <taxon>Ranunculales</taxon>
        <taxon>Papaveraceae</taxon>
        <taxon>Papaveroideae</taxon>
        <taxon>Papaver</taxon>
    </lineage>
</organism>
<protein>
    <submittedName>
        <fullName evidence="1">Uncharacterized protein</fullName>
    </submittedName>
</protein>
<keyword evidence="2" id="KW-1185">Reference proteome</keyword>
<evidence type="ECO:0000313" key="2">
    <source>
        <dbReference type="Proteomes" id="UP001202328"/>
    </source>
</evidence>
<dbReference type="Proteomes" id="UP001202328">
    <property type="component" value="Unassembled WGS sequence"/>
</dbReference>
<comment type="caution">
    <text evidence="1">The sequence shown here is derived from an EMBL/GenBank/DDBJ whole genome shotgun (WGS) entry which is preliminary data.</text>
</comment>
<reference evidence="1" key="1">
    <citation type="submission" date="2022-04" db="EMBL/GenBank/DDBJ databases">
        <title>A functionally conserved STORR gene fusion in Papaver species that diverged 16.8 million years ago.</title>
        <authorList>
            <person name="Catania T."/>
        </authorList>
    </citation>
    <scope>NUCLEOTIDE SEQUENCE</scope>
    <source>
        <strain evidence="1">S-188037</strain>
    </source>
</reference>
<gene>
    <name evidence="1" type="ORF">MKW98_027914</name>
</gene>
<evidence type="ECO:0000313" key="1">
    <source>
        <dbReference type="EMBL" id="KAI3878609.1"/>
    </source>
</evidence>
<dbReference type="AlphaFoldDB" id="A0AAD4SAR4"/>
<dbReference type="EMBL" id="JAJJMB010012301">
    <property type="protein sequence ID" value="KAI3878609.1"/>
    <property type="molecule type" value="Genomic_DNA"/>
</dbReference>